<evidence type="ECO:0000313" key="1">
    <source>
        <dbReference type="EMBL" id="CAF1697648.1"/>
    </source>
</evidence>
<protein>
    <submittedName>
        <fullName evidence="1">(rape) hypothetical protein</fullName>
    </submittedName>
</protein>
<gene>
    <name evidence="1" type="ORF">DARMORV10_C03P09510.1</name>
</gene>
<name>A0A816HWL8_BRANA</name>
<organism evidence="1">
    <name type="scientific">Brassica napus</name>
    <name type="common">Rape</name>
    <dbReference type="NCBI Taxonomy" id="3708"/>
    <lineage>
        <taxon>Eukaryota</taxon>
        <taxon>Viridiplantae</taxon>
        <taxon>Streptophyta</taxon>
        <taxon>Embryophyta</taxon>
        <taxon>Tracheophyta</taxon>
        <taxon>Spermatophyta</taxon>
        <taxon>Magnoliopsida</taxon>
        <taxon>eudicotyledons</taxon>
        <taxon>Gunneridae</taxon>
        <taxon>Pentapetalae</taxon>
        <taxon>rosids</taxon>
        <taxon>malvids</taxon>
        <taxon>Brassicales</taxon>
        <taxon>Brassicaceae</taxon>
        <taxon>Brassiceae</taxon>
        <taxon>Brassica</taxon>
    </lineage>
</organism>
<reference evidence="1" key="1">
    <citation type="submission" date="2021-01" db="EMBL/GenBank/DDBJ databases">
        <authorList>
            <consortium name="Genoscope - CEA"/>
            <person name="William W."/>
        </authorList>
    </citation>
    <scope>NUCLEOTIDE SEQUENCE</scope>
</reference>
<proteinExistence type="predicted"/>
<dbReference type="EMBL" id="HG994367">
    <property type="protein sequence ID" value="CAF1697648.1"/>
    <property type="molecule type" value="Genomic_DNA"/>
</dbReference>
<dbReference type="Proteomes" id="UP001295469">
    <property type="component" value="Chromosome C03"/>
</dbReference>
<accession>A0A816HWL8</accession>
<sequence length="83" mass="9409">MKLVDVDNTSKENSMEMMMMNVFNGESKGEEAAKKNEKVDIDEENLKDVSMRKLVKMVKELSIKSSNNRTALQMLPGNNQIAE</sequence>
<dbReference type="AlphaFoldDB" id="A0A816HWL8"/>